<organism evidence="1 2">
    <name type="scientific">Biostraticola tofi</name>
    <dbReference type="NCBI Taxonomy" id="466109"/>
    <lineage>
        <taxon>Bacteria</taxon>
        <taxon>Pseudomonadati</taxon>
        <taxon>Pseudomonadota</taxon>
        <taxon>Gammaproteobacteria</taxon>
        <taxon>Enterobacterales</taxon>
        <taxon>Bruguierivoracaceae</taxon>
        <taxon>Biostraticola</taxon>
    </lineage>
</organism>
<proteinExistence type="predicted"/>
<dbReference type="AlphaFoldDB" id="A0A4R3YHT2"/>
<protein>
    <submittedName>
        <fullName evidence="1">Uncharacterized protein</fullName>
    </submittedName>
</protein>
<comment type="caution">
    <text evidence="1">The sequence shown here is derived from an EMBL/GenBank/DDBJ whole genome shotgun (WGS) entry which is preliminary data.</text>
</comment>
<dbReference type="EMBL" id="SMCR01000014">
    <property type="protein sequence ID" value="TCV91897.1"/>
    <property type="molecule type" value="Genomic_DNA"/>
</dbReference>
<sequence length="221" mass="25310">MIIDIIHQALDAHEFSKVHENDTTGFYVRENGTAIRFAVLHRLDNLMKPGDLNAIINQSAPVAFTADPAFKKNCDLICIHHLDKLAEFKNHEEKIFEIEEDPHFYKKYVLYYSDTEMEAIKGLDFANLNELISDKTQFDIYKNEPTAATKYSAAAKIFIKLPFLALQIKKVELVPLRLQIGEAVAEADLTKTYKTIQKHGQINIEDLIKELITDELANFQN</sequence>
<gene>
    <name evidence="1" type="ORF">EDC52_1142</name>
</gene>
<name>A0A4R3YHT2_9GAMM</name>
<accession>A0A4R3YHT2</accession>
<dbReference type="RefSeq" id="WP_131867534.1">
    <property type="nucleotide sequence ID" value="NZ_SMCR01000014.1"/>
</dbReference>
<keyword evidence="2" id="KW-1185">Reference proteome</keyword>
<reference evidence="1 2" key="1">
    <citation type="submission" date="2019-03" db="EMBL/GenBank/DDBJ databases">
        <title>Genomic Encyclopedia of Type Strains, Phase IV (KMG-IV): sequencing the most valuable type-strain genomes for metagenomic binning, comparative biology and taxonomic classification.</title>
        <authorList>
            <person name="Goeker M."/>
        </authorList>
    </citation>
    <scope>NUCLEOTIDE SEQUENCE [LARGE SCALE GENOMIC DNA]</scope>
    <source>
        <strain evidence="1 2">DSM 19580</strain>
    </source>
</reference>
<dbReference type="OrthoDB" id="1358409at2"/>
<dbReference type="Pfam" id="PF20289">
    <property type="entry name" value="MComp1"/>
    <property type="match status" value="1"/>
</dbReference>
<evidence type="ECO:0000313" key="1">
    <source>
        <dbReference type="EMBL" id="TCV91897.1"/>
    </source>
</evidence>
<dbReference type="InterPro" id="IPR046905">
    <property type="entry name" value="ABC-3C_MC1"/>
</dbReference>
<dbReference type="Proteomes" id="UP000295719">
    <property type="component" value="Unassembled WGS sequence"/>
</dbReference>
<evidence type="ECO:0000313" key="2">
    <source>
        <dbReference type="Proteomes" id="UP000295719"/>
    </source>
</evidence>